<accession>A0ACD3AFA2</accession>
<proteinExistence type="predicted"/>
<dbReference type="EMBL" id="ML208518">
    <property type="protein sequence ID" value="TFK63517.1"/>
    <property type="molecule type" value="Genomic_DNA"/>
</dbReference>
<evidence type="ECO:0000313" key="2">
    <source>
        <dbReference type="Proteomes" id="UP000308600"/>
    </source>
</evidence>
<keyword evidence="2" id="KW-1185">Reference proteome</keyword>
<protein>
    <submittedName>
        <fullName evidence="1">Uncharacterized protein</fullName>
    </submittedName>
</protein>
<reference evidence="1 2" key="1">
    <citation type="journal article" date="2019" name="Nat. Ecol. Evol.">
        <title>Megaphylogeny resolves global patterns of mushroom evolution.</title>
        <authorList>
            <person name="Varga T."/>
            <person name="Krizsan K."/>
            <person name="Foldi C."/>
            <person name="Dima B."/>
            <person name="Sanchez-Garcia M."/>
            <person name="Sanchez-Ramirez S."/>
            <person name="Szollosi G.J."/>
            <person name="Szarkandi J.G."/>
            <person name="Papp V."/>
            <person name="Albert L."/>
            <person name="Andreopoulos W."/>
            <person name="Angelini C."/>
            <person name="Antonin V."/>
            <person name="Barry K.W."/>
            <person name="Bougher N.L."/>
            <person name="Buchanan P."/>
            <person name="Buyck B."/>
            <person name="Bense V."/>
            <person name="Catcheside P."/>
            <person name="Chovatia M."/>
            <person name="Cooper J."/>
            <person name="Damon W."/>
            <person name="Desjardin D."/>
            <person name="Finy P."/>
            <person name="Geml J."/>
            <person name="Haridas S."/>
            <person name="Hughes K."/>
            <person name="Justo A."/>
            <person name="Karasinski D."/>
            <person name="Kautmanova I."/>
            <person name="Kiss B."/>
            <person name="Kocsube S."/>
            <person name="Kotiranta H."/>
            <person name="LaButti K.M."/>
            <person name="Lechner B.E."/>
            <person name="Liimatainen K."/>
            <person name="Lipzen A."/>
            <person name="Lukacs Z."/>
            <person name="Mihaltcheva S."/>
            <person name="Morgado L.N."/>
            <person name="Niskanen T."/>
            <person name="Noordeloos M.E."/>
            <person name="Ohm R.A."/>
            <person name="Ortiz-Santana B."/>
            <person name="Ovrebo C."/>
            <person name="Racz N."/>
            <person name="Riley R."/>
            <person name="Savchenko A."/>
            <person name="Shiryaev A."/>
            <person name="Soop K."/>
            <person name="Spirin V."/>
            <person name="Szebenyi C."/>
            <person name="Tomsovsky M."/>
            <person name="Tulloss R.E."/>
            <person name="Uehling J."/>
            <person name="Grigoriev I.V."/>
            <person name="Vagvolgyi C."/>
            <person name="Papp T."/>
            <person name="Martin F.M."/>
            <person name="Miettinen O."/>
            <person name="Hibbett D.S."/>
            <person name="Nagy L.G."/>
        </authorList>
    </citation>
    <scope>NUCLEOTIDE SEQUENCE [LARGE SCALE GENOMIC DNA]</scope>
    <source>
        <strain evidence="1 2">NL-1719</strain>
    </source>
</reference>
<name>A0ACD3AFA2_9AGAR</name>
<dbReference type="Proteomes" id="UP000308600">
    <property type="component" value="Unassembled WGS sequence"/>
</dbReference>
<sequence length="547" mass="61106">MADNTTNNATDNQDLDLGSLTASLPRNDVQHGTDAGLDSPQRNSRASGPLLVPLPASTAPSESVASTTTEVPQQHHTRVSGFVELRPPHDLNWVVILISRGVIFLIGSLLLLLPARLYQLRDLSQTIDFPGLYFPLPLVEICPPHDLSKITIMTLKFPGCFIHVLSPIHRESDAWEGDDEGDLQQDYRTRFDGMENMLENILQRRLQPMESAILGLHGLVSGLAMQAAPGTAAGDPDELGRGRFRTPKVTTAPKHRPANDNDRARLVREFLDRILDPNDPQPDPRALARFARAWNVDNGATARPCCTIEDFTIDLTGTPHSPWNQSAARVFTDGLIRATGSLLPNTYRVRDEVGKSFFARVKSLKEKPTRKLPAKAKAARRAERKRTLYWRRVDICRKLPSLEHHVPILERLGVDGMSSDESDIDDPAVEILGPRLPTYRILLPRWRSMPISSFLHIIDMAHVAHRMMSTDASTSRGANPRIRQLDAADYRLSSKKRFVPDLPMNAYRQDWLAGRVDVAFAVRPRGDEYDFNHNSALINYICASGGY</sequence>
<evidence type="ECO:0000313" key="1">
    <source>
        <dbReference type="EMBL" id="TFK63517.1"/>
    </source>
</evidence>
<organism evidence="1 2">
    <name type="scientific">Pluteus cervinus</name>
    <dbReference type="NCBI Taxonomy" id="181527"/>
    <lineage>
        <taxon>Eukaryota</taxon>
        <taxon>Fungi</taxon>
        <taxon>Dikarya</taxon>
        <taxon>Basidiomycota</taxon>
        <taxon>Agaricomycotina</taxon>
        <taxon>Agaricomycetes</taxon>
        <taxon>Agaricomycetidae</taxon>
        <taxon>Agaricales</taxon>
        <taxon>Pluteineae</taxon>
        <taxon>Pluteaceae</taxon>
        <taxon>Pluteus</taxon>
    </lineage>
</organism>
<gene>
    <name evidence="1" type="ORF">BDN72DRAFT_902324</name>
</gene>